<feature type="transmembrane region" description="Helical" evidence="8">
    <location>
        <begin position="322"/>
        <end position="346"/>
    </location>
</feature>
<accession>A0A9X1NLA4</accession>
<dbReference type="PANTHER" id="PTHR43271:SF1">
    <property type="entry name" value="INNER MEMBRANE TRANSPORT PROTEIN YNFM"/>
    <property type="match status" value="1"/>
</dbReference>
<feature type="transmembrane region" description="Helical" evidence="8">
    <location>
        <begin position="260"/>
        <end position="278"/>
    </location>
</feature>
<dbReference type="CDD" id="cd17324">
    <property type="entry name" value="MFS_NepI_like"/>
    <property type="match status" value="1"/>
</dbReference>
<feature type="transmembrane region" description="Helical" evidence="8">
    <location>
        <begin position="385"/>
        <end position="403"/>
    </location>
</feature>
<feature type="transmembrane region" description="Helical" evidence="8">
    <location>
        <begin position="98"/>
        <end position="116"/>
    </location>
</feature>
<feature type="transmembrane region" description="Helical" evidence="8">
    <location>
        <begin position="66"/>
        <end position="86"/>
    </location>
</feature>
<evidence type="ECO:0000313" key="11">
    <source>
        <dbReference type="Proteomes" id="UP001138997"/>
    </source>
</evidence>
<evidence type="ECO:0000256" key="2">
    <source>
        <dbReference type="ARBA" id="ARBA00008335"/>
    </source>
</evidence>
<dbReference type="Proteomes" id="UP001138997">
    <property type="component" value="Unassembled WGS sequence"/>
</dbReference>
<evidence type="ECO:0000256" key="4">
    <source>
        <dbReference type="ARBA" id="ARBA00022475"/>
    </source>
</evidence>
<feature type="transmembrane region" description="Helical" evidence="8">
    <location>
        <begin position="29"/>
        <end position="46"/>
    </location>
</feature>
<evidence type="ECO:0000256" key="7">
    <source>
        <dbReference type="ARBA" id="ARBA00023136"/>
    </source>
</evidence>
<keyword evidence="4" id="KW-1003">Cell membrane</keyword>
<dbReference type="AlphaFoldDB" id="A0A9X1NLA4"/>
<feature type="transmembrane region" description="Helical" evidence="8">
    <location>
        <begin position="299"/>
        <end position="316"/>
    </location>
</feature>
<dbReference type="GO" id="GO:0022857">
    <property type="term" value="F:transmembrane transporter activity"/>
    <property type="evidence" value="ECO:0007669"/>
    <property type="project" value="InterPro"/>
</dbReference>
<keyword evidence="6 8" id="KW-1133">Transmembrane helix</keyword>
<keyword evidence="3" id="KW-0813">Transport</keyword>
<keyword evidence="5 8" id="KW-0812">Transmembrane</keyword>
<feature type="domain" description="Major facilitator superfamily (MFS) profile" evidence="9">
    <location>
        <begin position="1"/>
        <end position="409"/>
    </location>
</feature>
<protein>
    <submittedName>
        <fullName evidence="10">MFS transporter</fullName>
    </submittedName>
</protein>
<dbReference type="PANTHER" id="PTHR43271">
    <property type="entry name" value="BLL2771 PROTEIN"/>
    <property type="match status" value="1"/>
</dbReference>
<sequence length="411" mass="42418">MTTVDRAAGRDLGGAGAGYEVGSREYRRLVGALLCAGVACFAALYAPQGVLPLVAQSMRVSEAQSALLVSAGTVGLALGVLPWSWVADRIGRLTAMRAAMVASAVLGLAWIVFPGFEGMVVLRVLQGLALGGIPGLAITYLHDEVSPAQATVAAATYVSGTTLGGISGRMIAGPVAELWGWRWGVALTWVVAALGSVAFVVLAPPARGFVRDRGVRAADVVRNVGTHLRDPGMLVLYAQAFLLMGGFVAVYNYLGFRLEAQPFGLSAAVTSLLFLAYLSGTFSSRHAGRLAGRLGRIRVLALSWSTMLAGVALTLVDNLVAIAVGLVVLTGGFFGAHAIASGWVGARAGTGRAQAASLYNLFYYLGSSVLGWVGGMFFAGWGWSGVAGLMAGLVVAASALMWCGHRGVRGV</sequence>
<comment type="caution">
    <text evidence="10">The sequence shown here is derived from an EMBL/GenBank/DDBJ whole genome shotgun (WGS) entry which is preliminary data.</text>
</comment>
<dbReference type="GO" id="GO:0005886">
    <property type="term" value="C:plasma membrane"/>
    <property type="evidence" value="ECO:0007669"/>
    <property type="project" value="UniProtKB-SubCell"/>
</dbReference>
<evidence type="ECO:0000259" key="9">
    <source>
        <dbReference type="PROSITE" id="PS50850"/>
    </source>
</evidence>
<proteinExistence type="inferred from homology"/>
<evidence type="ECO:0000313" key="10">
    <source>
        <dbReference type="EMBL" id="MCD5315869.1"/>
    </source>
</evidence>
<dbReference type="InterPro" id="IPR011701">
    <property type="entry name" value="MFS"/>
</dbReference>
<comment type="subcellular location">
    <subcellularLocation>
        <location evidence="1">Cell membrane</location>
        <topology evidence="1">Multi-pass membrane protein</topology>
    </subcellularLocation>
</comment>
<dbReference type="SUPFAM" id="SSF103473">
    <property type="entry name" value="MFS general substrate transporter"/>
    <property type="match status" value="1"/>
</dbReference>
<dbReference type="Gene3D" id="1.20.1250.20">
    <property type="entry name" value="MFS general substrate transporter like domains"/>
    <property type="match status" value="1"/>
</dbReference>
<comment type="similarity">
    <text evidence="2">Belongs to the major facilitator superfamily.</text>
</comment>
<name>A0A9X1NLA4_9ACTN</name>
<evidence type="ECO:0000256" key="6">
    <source>
        <dbReference type="ARBA" id="ARBA00022989"/>
    </source>
</evidence>
<evidence type="ECO:0000256" key="3">
    <source>
        <dbReference type="ARBA" id="ARBA00022448"/>
    </source>
</evidence>
<dbReference type="RefSeq" id="WP_231448690.1">
    <property type="nucleotide sequence ID" value="NZ_JAJOMB010000025.1"/>
</dbReference>
<gene>
    <name evidence="10" type="ORF">LR394_33745</name>
</gene>
<organism evidence="10 11">
    <name type="scientific">Kineosporia babensis</name>
    <dbReference type="NCBI Taxonomy" id="499548"/>
    <lineage>
        <taxon>Bacteria</taxon>
        <taxon>Bacillati</taxon>
        <taxon>Actinomycetota</taxon>
        <taxon>Actinomycetes</taxon>
        <taxon>Kineosporiales</taxon>
        <taxon>Kineosporiaceae</taxon>
        <taxon>Kineosporia</taxon>
    </lineage>
</organism>
<evidence type="ECO:0000256" key="1">
    <source>
        <dbReference type="ARBA" id="ARBA00004651"/>
    </source>
</evidence>
<feature type="transmembrane region" description="Helical" evidence="8">
    <location>
        <begin position="234"/>
        <end position="254"/>
    </location>
</feature>
<feature type="transmembrane region" description="Helical" evidence="8">
    <location>
        <begin position="358"/>
        <end position="379"/>
    </location>
</feature>
<dbReference type="InterPro" id="IPR020846">
    <property type="entry name" value="MFS_dom"/>
</dbReference>
<evidence type="ECO:0000256" key="8">
    <source>
        <dbReference type="SAM" id="Phobius"/>
    </source>
</evidence>
<keyword evidence="7 8" id="KW-0472">Membrane</keyword>
<dbReference type="Pfam" id="PF07690">
    <property type="entry name" value="MFS_1"/>
    <property type="match status" value="1"/>
</dbReference>
<reference evidence="10" key="1">
    <citation type="submission" date="2021-11" db="EMBL/GenBank/DDBJ databases">
        <title>Streptomyces corallinus and Kineosporia corallina sp. nov., two new coral-derived marine actinobacteria.</title>
        <authorList>
            <person name="Buangrab K."/>
            <person name="Sutthacheep M."/>
            <person name="Yeemin T."/>
            <person name="Harunari E."/>
            <person name="Igarashi Y."/>
            <person name="Sripreechasak P."/>
            <person name="Kanchanasin P."/>
            <person name="Tanasupawat S."/>
            <person name="Phongsopitanun W."/>
        </authorList>
    </citation>
    <scope>NUCLEOTIDE SEQUENCE</scope>
    <source>
        <strain evidence="10">JCM 31032</strain>
    </source>
</reference>
<keyword evidence="11" id="KW-1185">Reference proteome</keyword>
<evidence type="ECO:0000256" key="5">
    <source>
        <dbReference type="ARBA" id="ARBA00022692"/>
    </source>
</evidence>
<feature type="transmembrane region" description="Helical" evidence="8">
    <location>
        <begin position="183"/>
        <end position="203"/>
    </location>
</feature>
<dbReference type="InterPro" id="IPR036259">
    <property type="entry name" value="MFS_trans_sf"/>
</dbReference>
<dbReference type="EMBL" id="JAJOMB010000025">
    <property type="protein sequence ID" value="MCD5315869.1"/>
    <property type="molecule type" value="Genomic_DNA"/>
</dbReference>
<dbReference type="PROSITE" id="PS50850">
    <property type="entry name" value="MFS"/>
    <property type="match status" value="1"/>
</dbReference>